<proteinExistence type="predicted"/>
<dbReference type="Pfam" id="PF11523">
    <property type="entry name" value="DUF3223"/>
    <property type="match status" value="1"/>
</dbReference>
<organism evidence="1 2">
    <name type="scientific">Pseudomonas granadensis</name>
    <dbReference type="NCBI Taxonomy" id="1421430"/>
    <lineage>
        <taxon>Bacteria</taxon>
        <taxon>Pseudomonadati</taxon>
        <taxon>Pseudomonadota</taxon>
        <taxon>Gammaproteobacteria</taxon>
        <taxon>Pseudomonadales</taxon>
        <taxon>Pseudomonadaceae</taxon>
        <taxon>Pseudomonas</taxon>
    </lineage>
</organism>
<reference evidence="1 2" key="1">
    <citation type="submission" date="2021-03" db="EMBL/GenBank/DDBJ databases">
        <title>P. granadensis CT364 genome publication.</title>
        <authorList>
            <person name="Stach J."/>
            <person name="Montero-Calasanz Md.C."/>
        </authorList>
    </citation>
    <scope>NUCLEOTIDE SEQUENCE [LARGE SCALE GENOMIC DNA]</scope>
    <source>
        <strain evidence="1 2">CT364</strain>
    </source>
</reference>
<dbReference type="EMBL" id="CP069352">
    <property type="protein sequence ID" value="QRK81779.1"/>
    <property type="molecule type" value="Genomic_DNA"/>
</dbReference>
<keyword evidence="2" id="KW-1185">Reference proteome</keyword>
<dbReference type="Proteomes" id="UP000663686">
    <property type="component" value="Chromosome"/>
</dbReference>
<accession>A0ABX7GB59</accession>
<sequence length="102" mass="11353">MITSPHAIKILHLLTVMHPDAERKIGVGVDHFKIKRNELGGDSGFWLVCSDRSEESFSYERCFTGVVQSPHGKVCKALRFALRGQMRAFREGLGLPPAMLGD</sequence>
<protein>
    <submittedName>
        <fullName evidence="1">DUF3223 domain-containing protein</fullName>
    </submittedName>
</protein>
<name>A0ABX7GB59_9PSED</name>
<evidence type="ECO:0000313" key="1">
    <source>
        <dbReference type="EMBL" id="QRK81779.1"/>
    </source>
</evidence>
<gene>
    <name evidence="1" type="ORF">JN757_14365</name>
</gene>
<dbReference type="Gene3D" id="3.10.450.40">
    <property type="match status" value="1"/>
</dbReference>
<evidence type="ECO:0000313" key="2">
    <source>
        <dbReference type="Proteomes" id="UP000663686"/>
    </source>
</evidence>